<dbReference type="FunFam" id="1.10.10.1700:FF:000001">
    <property type="entry name" value="Histone-lysine N-methyltransferase"/>
    <property type="match status" value="1"/>
</dbReference>
<dbReference type="InterPro" id="IPR039977">
    <property type="entry name" value="Suv4-20/Set9"/>
</dbReference>
<dbReference type="KEGG" id="hro:HELRODRAFT_162504"/>
<sequence>MSSFSLVNRVDYKELIEMDDLATSLLVDPIIGFTTHKMTPNYKPLKVNNEILRLLIEKFCKHQNYERAYLNLITCSFLTSYFASKTSNQLLALKEHLFRYLRIYDKNSGFELQPCFRYSLERQVGGKVCVTRKWYKGEKIPFLVGCLAELTEEDEDELLTPGVNDFSVMFSCRKNCAQLWLGPAAYINHDCIPNCKFVSTGRERAYVQILLDLEPGTEVTCHYGSDFFGENNHLCECYTCERRLTGAFTPSSPDKRTSLMVKGYQLRDTKHRMDRDKIQQKVAKRRRKLSTPPMAPKSTSPSSDMKIRYGGIGIKAMENWDTRTSNLEKNSHLLKMAELKKRGITRYDAELLIEQGFQLPEPDENTEESDGNSRQDKSETLPNGANVVSSNGKCKNVKKSSSKINSRFKKMTMDETNAEDVHSKDDEVVNTASSKSVADDKLDDCVNNADANEASVDVEVEAKPDDVNVEDVDMTVKPTEDDKKEVEPVDVDVEDVKIKVKPVNTSERRILRKKAGKFRSEKRVKAVCRKSYQDDDEDTSDFESDDLSSDSELLHKTDLMEDSDVRDEINQTNNQDVSNNEEQLLDVVKQNVVVEPNVEDVLSSFNESSSFLDNSQSLSIDLNECHSKSVSTGVDDVDTKNSDCYYSVTQSIVANNSLKRQFSDDCGVPKKKFKPEEQVSLRGFTRETSCSALLNDNSQQQSAAFYDVPVLKSVTDEAINNFHHQTSGLRNEVEDMVSAKNDEDVVNEDILLAMSCESESVHCSPVQNRKLKNRLTQGNLSPPILEKQTSLFNCDNSYKIVNNASKYVEHVADQMPSLKKENVTKRISLNDSVKLKQGYFYDINEVVKSKYTNNNNYNSKHDLCEIEKKALSNNIYGGVKKNKNSSSNNFGISCFLKLKKNESLDFIKKQVSNYYNGNDIAVANSKNSNYKKCKSSGNVKQTSSKNGHINICNRKANLVTVNCNTSRNNVNGTHNRFPGSSNTSTPVSNDVKKNKSPKTNPKDCDNLFQRLLRDFSQEKVNKNATTINGFKNDGVGNVTEKHPIPIKKQTYSNLNLFDYRIPKNNKSNIVFEKGSKCIDSSTTPNSYLNFKKSSLNELSLPSTNSNITPNSSTTSLASSSDAEPNRSRFQRLSFFETFKSITFV</sequence>
<evidence type="ECO:0000256" key="6">
    <source>
        <dbReference type="ARBA" id="ARBA00022603"/>
    </source>
</evidence>
<evidence type="ECO:0000256" key="10">
    <source>
        <dbReference type="ARBA" id="ARBA00023015"/>
    </source>
</evidence>
<evidence type="ECO:0000256" key="9">
    <source>
        <dbReference type="ARBA" id="ARBA00022853"/>
    </source>
</evidence>
<dbReference type="OrthoDB" id="6627536at2759"/>
<feature type="region of interest" description="Disordered" evidence="13">
    <location>
        <begin position="415"/>
        <end position="435"/>
    </location>
</feature>
<evidence type="ECO:0000256" key="12">
    <source>
        <dbReference type="ARBA" id="ARBA00023242"/>
    </source>
</evidence>
<dbReference type="Gene3D" id="2.170.270.10">
    <property type="entry name" value="SET domain"/>
    <property type="match status" value="1"/>
</dbReference>
<proteinExistence type="predicted"/>
<evidence type="ECO:0000256" key="11">
    <source>
        <dbReference type="ARBA" id="ARBA00023163"/>
    </source>
</evidence>
<feature type="compositionally biased region" description="Polar residues" evidence="13">
    <location>
        <begin position="967"/>
        <end position="988"/>
    </location>
</feature>
<dbReference type="GeneID" id="20199616"/>
<feature type="compositionally biased region" description="Low complexity" evidence="13">
    <location>
        <begin position="1101"/>
        <end position="1120"/>
    </location>
</feature>
<reference evidence="17" key="1">
    <citation type="submission" date="2012-12" db="EMBL/GenBank/DDBJ databases">
        <authorList>
            <person name="Hellsten U."/>
            <person name="Grimwood J."/>
            <person name="Chapman J.A."/>
            <person name="Shapiro H."/>
            <person name="Aerts A."/>
            <person name="Otillar R.P."/>
            <person name="Terry A.Y."/>
            <person name="Boore J.L."/>
            <person name="Simakov O."/>
            <person name="Marletaz F."/>
            <person name="Cho S.-J."/>
            <person name="Edsinger-Gonzales E."/>
            <person name="Havlak P."/>
            <person name="Kuo D.-H."/>
            <person name="Larsson T."/>
            <person name="Lv J."/>
            <person name="Arendt D."/>
            <person name="Savage R."/>
            <person name="Osoegawa K."/>
            <person name="de Jong P."/>
            <person name="Lindberg D.R."/>
            <person name="Seaver E.C."/>
            <person name="Weisblat D.A."/>
            <person name="Putnam N.H."/>
            <person name="Grigoriev I.V."/>
            <person name="Rokhsar D.S."/>
        </authorList>
    </citation>
    <scope>NUCLEOTIDE SEQUENCE</scope>
</reference>
<accession>T1ESR6</accession>
<protein>
    <recommendedName>
        <fullName evidence="3">[histone H4]-N-methyl-L-lysine(20) N-methyltransferase</fullName>
        <ecNumber evidence="3">2.1.1.362</ecNumber>
    </recommendedName>
</protein>
<dbReference type="GO" id="GO:0005694">
    <property type="term" value="C:chromosome"/>
    <property type="evidence" value="ECO:0007669"/>
    <property type="project" value="UniProtKB-SubCell"/>
</dbReference>
<dbReference type="AlphaFoldDB" id="T1ESR6"/>
<keyword evidence="11" id="KW-0804">Transcription</keyword>
<feature type="compositionally biased region" description="Acidic residues" evidence="13">
    <location>
        <begin position="534"/>
        <end position="549"/>
    </location>
</feature>
<dbReference type="GO" id="GO:0042799">
    <property type="term" value="F:histone H4K20 methyltransferase activity"/>
    <property type="evidence" value="ECO:0000318"/>
    <property type="project" value="GO_Central"/>
</dbReference>
<reference evidence="16" key="3">
    <citation type="submission" date="2015-06" db="UniProtKB">
        <authorList>
            <consortium name="EnsemblMetazoa"/>
        </authorList>
    </citation>
    <scope>IDENTIFICATION</scope>
</reference>
<feature type="region of interest" description="Disordered" evidence="13">
    <location>
        <begin position="967"/>
        <end position="1004"/>
    </location>
</feature>
<feature type="region of interest" description="Disordered" evidence="13">
    <location>
        <begin position="529"/>
        <end position="554"/>
    </location>
</feature>
<reference evidence="15 17" key="2">
    <citation type="journal article" date="2013" name="Nature">
        <title>Insights into bilaterian evolution from three spiralian genomes.</title>
        <authorList>
            <person name="Simakov O."/>
            <person name="Marletaz F."/>
            <person name="Cho S.J."/>
            <person name="Edsinger-Gonzales E."/>
            <person name="Havlak P."/>
            <person name="Hellsten U."/>
            <person name="Kuo D.H."/>
            <person name="Larsson T."/>
            <person name="Lv J."/>
            <person name="Arendt D."/>
            <person name="Savage R."/>
            <person name="Osoegawa K."/>
            <person name="de Jong P."/>
            <person name="Grimwood J."/>
            <person name="Chapman J.A."/>
            <person name="Shapiro H."/>
            <person name="Aerts A."/>
            <person name="Otillar R.P."/>
            <person name="Terry A.Y."/>
            <person name="Boore J.L."/>
            <person name="Grigoriev I.V."/>
            <person name="Lindberg D.R."/>
            <person name="Seaver E.C."/>
            <person name="Weisblat D.A."/>
            <person name="Putnam N.H."/>
            <person name="Rokhsar D.S."/>
        </authorList>
    </citation>
    <scope>NUCLEOTIDE SEQUENCE</scope>
</reference>
<evidence type="ECO:0000256" key="3">
    <source>
        <dbReference type="ARBA" id="ARBA00012188"/>
    </source>
</evidence>
<dbReference type="GO" id="GO:0140941">
    <property type="term" value="F:histone H4K20me methyltransferase activity"/>
    <property type="evidence" value="ECO:0007669"/>
    <property type="project" value="UniProtKB-EC"/>
</dbReference>
<keyword evidence="12" id="KW-0539">Nucleus</keyword>
<keyword evidence="8" id="KW-0949">S-adenosyl-L-methionine</keyword>
<keyword evidence="10" id="KW-0805">Transcription regulation</keyword>
<organism evidence="16 17">
    <name type="scientific">Helobdella robusta</name>
    <name type="common">Californian leech</name>
    <dbReference type="NCBI Taxonomy" id="6412"/>
    <lineage>
        <taxon>Eukaryota</taxon>
        <taxon>Metazoa</taxon>
        <taxon>Spiralia</taxon>
        <taxon>Lophotrochozoa</taxon>
        <taxon>Annelida</taxon>
        <taxon>Clitellata</taxon>
        <taxon>Hirudinea</taxon>
        <taxon>Rhynchobdellida</taxon>
        <taxon>Glossiphoniidae</taxon>
        <taxon>Helobdella</taxon>
    </lineage>
</organism>
<evidence type="ECO:0000256" key="1">
    <source>
        <dbReference type="ARBA" id="ARBA00004123"/>
    </source>
</evidence>
<dbReference type="EnsemblMetazoa" id="HelroT162504">
    <property type="protein sequence ID" value="HelroP162504"/>
    <property type="gene ID" value="HelroG162504"/>
</dbReference>
<dbReference type="Pfam" id="PF00856">
    <property type="entry name" value="SET"/>
    <property type="match status" value="1"/>
</dbReference>
<feature type="region of interest" description="Disordered" evidence="13">
    <location>
        <begin position="1101"/>
        <end position="1123"/>
    </location>
</feature>
<dbReference type="PROSITE" id="PS51570">
    <property type="entry name" value="SAM_MT43_SUVAR420_2"/>
    <property type="match status" value="1"/>
</dbReference>
<evidence type="ECO:0000256" key="2">
    <source>
        <dbReference type="ARBA" id="ARBA00004286"/>
    </source>
</evidence>
<evidence type="ECO:0000256" key="5">
    <source>
        <dbReference type="ARBA" id="ARBA00022491"/>
    </source>
</evidence>
<evidence type="ECO:0000256" key="13">
    <source>
        <dbReference type="SAM" id="MobiDB-lite"/>
    </source>
</evidence>
<dbReference type="FunFam" id="2.170.270.10:FF:000006">
    <property type="entry name" value="Histone-lysine N-methyltransferase"/>
    <property type="match status" value="1"/>
</dbReference>
<dbReference type="GO" id="GO:0005634">
    <property type="term" value="C:nucleus"/>
    <property type="evidence" value="ECO:0000318"/>
    <property type="project" value="GO_Central"/>
</dbReference>
<dbReference type="CTD" id="20199616"/>
<dbReference type="InterPro" id="IPR001214">
    <property type="entry name" value="SET_dom"/>
</dbReference>
<gene>
    <name evidence="16" type="primary">20199616</name>
    <name evidence="15" type="ORF">HELRODRAFT_162504</name>
</gene>
<dbReference type="EMBL" id="AMQM01001100">
    <property type="status" value="NOT_ANNOTATED_CDS"/>
    <property type="molecule type" value="Genomic_DNA"/>
</dbReference>
<evidence type="ECO:0000256" key="7">
    <source>
        <dbReference type="ARBA" id="ARBA00022679"/>
    </source>
</evidence>
<dbReference type="InterPro" id="IPR025790">
    <property type="entry name" value="Suv4-20_animal"/>
</dbReference>
<keyword evidence="17" id="KW-1185">Reference proteome</keyword>
<dbReference type="eggNOG" id="KOG2589">
    <property type="taxonomic scope" value="Eukaryota"/>
</dbReference>
<dbReference type="PROSITE" id="PS50280">
    <property type="entry name" value="SET"/>
    <property type="match status" value="1"/>
</dbReference>
<keyword evidence="7" id="KW-0808">Transferase</keyword>
<feature type="domain" description="SET" evidence="14">
    <location>
        <begin position="112"/>
        <end position="224"/>
    </location>
</feature>
<dbReference type="SMART" id="SM00317">
    <property type="entry name" value="SET"/>
    <property type="match status" value="1"/>
</dbReference>
<keyword evidence="9" id="KW-0156">Chromatin regulator</keyword>
<dbReference type="InterPro" id="IPR041938">
    <property type="entry name" value="Hist-Lys_N-MTase_N"/>
</dbReference>
<feature type="region of interest" description="Disordered" evidence="13">
    <location>
        <begin position="356"/>
        <end position="401"/>
    </location>
</feature>
<keyword evidence="5" id="KW-0678">Repressor</keyword>
<evidence type="ECO:0000313" key="16">
    <source>
        <dbReference type="EnsemblMetazoa" id="HelroP162504"/>
    </source>
</evidence>
<dbReference type="PANTHER" id="PTHR12977:SF4">
    <property type="entry name" value="HISTONE-LYSINE N-METHYLTRANSFERASE KMT5B"/>
    <property type="match status" value="1"/>
</dbReference>
<evidence type="ECO:0000313" key="15">
    <source>
        <dbReference type="EMBL" id="ESN99025.1"/>
    </source>
</evidence>
<name>T1ESR6_HELRO</name>
<keyword evidence="6" id="KW-0489">Methyltransferase</keyword>
<dbReference type="SUPFAM" id="SSF82199">
    <property type="entry name" value="SET domain"/>
    <property type="match status" value="1"/>
</dbReference>
<keyword evidence="4" id="KW-0158">Chromosome</keyword>
<dbReference type="Proteomes" id="UP000015101">
    <property type="component" value="Unassembled WGS sequence"/>
</dbReference>
<dbReference type="STRING" id="6412.T1ESR6"/>
<evidence type="ECO:0000313" key="17">
    <source>
        <dbReference type="Proteomes" id="UP000015101"/>
    </source>
</evidence>
<dbReference type="InParanoid" id="T1ESR6"/>
<evidence type="ECO:0000259" key="14">
    <source>
        <dbReference type="PROSITE" id="PS50280"/>
    </source>
</evidence>
<dbReference type="EC" id="2.1.1.362" evidence="3"/>
<dbReference type="GO" id="GO:0032259">
    <property type="term" value="P:methylation"/>
    <property type="evidence" value="ECO:0007669"/>
    <property type="project" value="UniProtKB-KW"/>
</dbReference>
<dbReference type="InterPro" id="IPR046341">
    <property type="entry name" value="SET_dom_sf"/>
</dbReference>
<dbReference type="HOGENOM" id="CLU_277349_0_0_1"/>
<feature type="compositionally biased region" description="Acidic residues" evidence="13">
    <location>
        <begin position="361"/>
        <end position="370"/>
    </location>
</feature>
<dbReference type="RefSeq" id="XP_009022938.1">
    <property type="nucleotide sequence ID" value="XM_009024690.1"/>
</dbReference>
<comment type="subcellular location">
    <subcellularLocation>
        <location evidence="2">Chromosome</location>
    </subcellularLocation>
    <subcellularLocation>
        <location evidence="1">Nucleus</location>
    </subcellularLocation>
</comment>
<dbReference type="Gene3D" id="1.10.10.1700">
    <property type="entry name" value="Histone-lysine N-methyltransferase"/>
    <property type="match status" value="1"/>
</dbReference>
<evidence type="ECO:0000256" key="4">
    <source>
        <dbReference type="ARBA" id="ARBA00022454"/>
    </source>
</evidence>
<dbReference type="PANTHER" id="PTHR12977">
    <property type="entry name" value="SUPPRESSOR OF VARIEGATION 4-20-RELATED"/>
    <property type="match status" value="1"/>
</dbReference>
<feature type="region of interest" description="Disordered" evidence="13">
    <location>
        <begin position="284"/>
        <end position="307"/>
    </location>
</feature>
<evidence type="ECO:0000256" key="8">
    <source>
        <dbReference type="ARBA" id="ARBA00022691"/>
    </source>
</evidence>
<dbReference type="EMBL" id="KB097143">
    <property type="protein sequence ID" value="ESN99025.1"/>
    <property type="molecule type" value="Genomic_DNA"/>
</dbReference>